<dbReference type="InterPro" id="IPR050498">
    <property type="entry name" value="Ycf3"/>
</dbReference>
<name>A0A644V191_9ZZZZ</name>
<organism evidence="3">
    <name type="scientific">bioreactor metagenome</name>
    <dbReference type="NCBI Taxonomy" id="1076179"/>
    <lineage>
        <taxon>unclassified sequences</taxon>
        <taxon>metagenomes</taxon>
        <taxon>ecological metagenomes</taxon>
    </lineage>
</organism>
<reference evidence="3" key="1">
    <citation type="submission" date="2019-08" db="EMBL/GenBank/DDBJ databases">
        <authorList>
            <person name="Kucharzyk K."/>
            <person name="Murdoch R.W."/>
            <person name="Higgins S."/>
            <person name="Loffler F."/>
        </authorList>
    </citation>
    <scope>NUCLEOTIDE SEQUENCE</scope>
</reference>
<evidence type="ECO:0000256" key="2">
    <source>
        <dbReference type="ARBA" id="ARBA00022803"/>
    </source>
</evidence>
<dbReference type="Pfam" id="PF13181">
    <property type="entry name" value="TPR_8"/>
    <property type="match status" value="1"/>
</dbReference>
<dbReference type="Pfam" id="PF13414">
    <property type="entry name" value="TPR_11"/>
    <property type="match status" value="1"/>
</dbReference>
<dbReference type="GO" id="GO:0009279">
    <property type="term" value="C:cell outer membrane"/>
    <property type="evidence" value="ECO:0007669"/>
    <property type="project" value="TreeGrafter"/>
</dbReference>
<comment type="caution">
    <text evidence="3">The sequence shown here is derived from an EMBL/GenBank/DDBJ whole genome shotgun (WGS) entry which is preliminary data.</text>
</comment>
<dbReference type="SUPFAM" id="SSF48452">
    <property type="entry name" value="TPR-like"/>
    <property type="match status" value="2"/>
</dbReference>
<protein>
    <recommendedName>
        <fullName evidence="4">Photosystem I assembly protein Ycf3</fullName>
    </recommendedName>
</protein>
<keyword evidence="1" id="KW-0677">Repeat</keyword>
<accession>A0A644V191</accession>
<dbReference type="Pfam" id="PF00515">
    <property type="entry name" value="TPR_1"/>
    <property type="match status" value="1"/>
</dbReference>
<dbReference type="Pfam" id="PF11185">
    <property type="entry name" value="DUF2971"/>
    <property type="match status" value="1"/>
</dbReference>
<dbReference type="Pfam" id="PF13431">
    <property type="entry name" value="TPR_17"/>
    <property type="match status" value="1"/>
</dbReference>
<dbReference type="AlphaFoldDB" id="A0A644V191"/>
<gene>
    <name evidence="3" type="ORF">SDC9_31066</name>
</gene>
<dbReference type="PANTHER" id="PTHR44858">
    <property type="entry name" value="TETRATRICOPEPTIDE REPEAT PROTEIN 6"/>
    <property type="match status" value="1"/>
</dbReference>
<evidence type="ECO:0008006" key="4">
    <source>
        <dbReference type="Google" id="ProtNLM"/>
    </source>
</evidence>
<dbReference type="EMBL" id="VSSQ01000200">
    <property type="protein sequence ID" value="MPL85098.1"/>
    <property type="molecule type" value="Genomic_DNA"/>
</dbReference>
<evidence type="ECO:0000313" key="3">
    <source>
        <dbReference type="EMBL" id="MPL85098.1"/>
    </source>
</evidence>
<dbReference type="Gene3D" id="1.25.40.10">
    <property type="entry name" value="Tetratricopeptide repeat domain"/>
    <property type="match status" value="3"/>
</dbReference>
<dbReference type="PROSITE" id="PS50005">
    <property type="entry name" value="TPR"/>
    <property type="match status" value="4"/>
</dbReference>
<dbReference type="GO" id="GO:0046813">
    <property type="term" value="P:receptor-mediated virion attachment to host cell"/>
    <property type="evidence" value="ECO:0007669"/>
    <property type="project" value="TreeGrafter"/>
</dbReference>
<proteinExistence type="predicted"/>
<dbReference type="InterPro" id="IPR019734">
    <property type="entry name" value="TPR_rpt"/>
</dbReference>
<dbReference type="PANTHER" id="PTHR44858:SF1">
    <property type="entry name" value="UDP-N-ACETYLGLUCOSAMINE--PEPTIDE N-ACETYLGLUCOSAMINYLTRANSFERASE SPINDLY-RELATED"/>
    <property type="match status" value="1"/>
</dbReference>
<evidence type="ECO:0000256" key="1">
    <source>
        <dbReference type="ARBA" id="ARBA00022737"/>
    </source>
</evidence>
<dbReference type="InterPro" id="IPR021352">
    <property type="entry name" value="DUF2971"/>
</dbReference>
<dbReference type="InterPro" id="IPR011990">
    <property type="entry name" value="TPR-like_helical_dom_sf"/>
</dbReference>
<dbReference type="SMART" id="SM00028">
    <property type="entry name" value="TPR"/>
    <property type="match status" value="5"/>
</dbReference>
<keyword evidence="2" id="KW-0802">TPR repeat</keyword>
<sequence>MKNKSNSLCEKAELLFNQDKFKEIAYILSDEVLEKEKSAKLYAWRARANYQLELDVDITILYANLSIEKDPNYFMGYFAIACAWEEKNEDYKSIAYYTKTIELNPKYADAYYNRGLALLRIKDKNRAISDFDESIKFYKQQLLLYPKITEIYVWIGNAYYYKELYDDALENYSKAINSKTRNASSFFYNRALVYFALKNYDQAIIDYTKAIRFKSKYKDSYFINRGNAWKAKKRFNKAIKDYTKAIKIKPDLENAYYLRGLARKENKDTPENIKQDFESYIKFTSKNNNDNEVWTKYAKRYINELDKYKDTELISITNLISKIKDLLRLDTECITHYTSLSVLKSLIIDNSKFRISEGNFINDTSEGLKFFNYIYEHNHSVSSNNTPSEEFMPKPFIGSFVAKETCNNLNLWRFYGKENGLEAKGCAITLEMKKFIENIKNALSNEENKQARLDDENDICFYHIAYSEKDGSNFSIPNLTTKSKKLQSLMTELKTKVKSYKGDNESFLKEDLNSIAFLFKCNDYKNEKEVRLVVKGIEFEKKINLDVSNPKVYIELVPIKDIISQITLGPSVDKVNEWEAVFFYHYGSKGPTISRSTIPYR</sequence>